<keyword evidence="2" id="KW-1185">Reference proteome</keyword>
<dbReference type="STRING" id="1388766.A0A017SJS2"/>
<dbReference type="AlphaFoldDB" id="A0A017SJS2"/>
<gene>
    <name evidence="1" type="ORF">EURHEDRAFT_401323</name>
</gene>
<dbReference type="OrthoDB" id="3350591at2759"/>
<evidence type="ECO:0000313" key="2">
    <source>
        <dbReference type="Proteomes" id="UP000019804"/>
    </source>
</evidence>
<dbReference type="Proteomes" id="UP000019804">
    <property type="component" value="Unassembled WGS sequence"/>
</dbReference>
<organism evidence="1 2">
    <name type="scientific">Aspergillus ruber (strain CBS 135680)</name>
    <dbReference type="NCBI Taxonomy" id="1388766"/>
    <lineage>
        <taxon>Eukaryota</taxon>
        <taxon>Fungi</taxon>
        <taxon>Dikarya</taxon>
        <taxon>Ascomycota</taxon>
        <taxon>Pezizomycotina</taxon>
        <taxon>Eurotiomycetes</taxon>
        <taxon>Eurotiomycetidae</taxon>
        <taxon>Eurotiales</taxon>
        <taxon>Aspergillaceae</taxon>
        <taxon>Aspergillus</taxon>
        <taxon>Aspergillus subgen. Aspergillus</taxon>
    </lineage>
</organism>
<dbReference type="GeneID" id="63695199"/>
<proteinExistence type="predicted"/>
<dbReference type="RefSeq" id="XP_040640602.1">
    <property type="nucleotide sequence ID" value="XM_040780075.1"/>
</dbReference>
<evidence type="ECO:0000313" key="1">
    <source>
        <dbReference type="EMBL" id="EYE96914.1"/>
    </source>
</evidence>
<reference evidence="2" key="1">
    <citation type="journal article" date="2014" name="Nat. Commun.">
        <title>Genomic adaptations of the halophilic Dead Sea filamentous fungus Eurotium rubrum.</title>
        <authorList>
            <person name="Kis-Papo T."/>
            <person name="Weig A.R."/>
            <person name="Riley R."/>
            <person name="Persoh D."/>
            <person name="Salamov A."/>
            <person name="Sun H."/>
            <person name="Lipzen A."/>
            <person name="Wasser S.P."/>
            <person name="Rambold G."/>
            <person name="Grigoriev I.V."/>
            <person name="Nevo E."/>
        </authorList>
    </citation>
    <scope>NUCLEOTIDE SEQUENCE [LARGE SCALE GENOMIC DNA]</scope>
    <source>
        <strain evidence="2">CBS 135680</strain>
    </source>
</reference>
<name>A0A017SJS2_ASPRC</name>
<dbReference type="EMBL" id="KK088417">
    <property type="protein sequence ID" value="EYE96914.1"/>
    <property type="molecule type" value="Genomic_DNA"/>
</dbReference>
<accession>A0A017SJS2</accession>
<sequence length="110" mass="12844">MLTLVINPVYPEFEDRPLPLRLYDELDRKENLWLNPRLKALVKGDLTHSQAAIKFDTMLTEDTNRKYDKLIKRADPRNLTPEEGQGANMYIIMPHPRIHIGPIFSSFARL</sequence>
<protein>
    <submittedName>
        <fullName evidence="1">Uncharacterized protein</fullName>
    </submittedName>
</protein>
<dbReference type="HOGENOM" id="CLU_2170547_0_0_1"/>